<evidence type="ECO:0000313" key="1">
    <source>
        <dbReference type="EMBL" id="MCI4386285.1"/>
    </source>
</evidence>
<evidence type="ECO:0000313" key="2">
    <source>
        <dbReference type="Proteomes" id="UP000829447"/>
    </source>
</evidence>
<dbReference type="Proteomes" id="UP000829447">
    <property type="component" value="Linkage Group LG15"/>
</dbReference>
<organism evidence="1 2">
    <name type="scientific">Pangasianodon gigas</name>
    <name type="common">Mekong giant catfish</name>
    <name type="synonym">Pangasius gigas</name>
    <dbReference type="NCBI Taxonomy" id="30993"/>
    <lineage>
        <taxon>Eukaryota</taxon>
        <taxon>Metazoa</taxon>
        <taxon>Chordata</taxon>
        <taxon>Craniata</taxon>
        <taxon>Vertebrata</taxon>
        <taxon>Euteleostomi</taxon>
        <taxon>Actinopterygii</taxon>
        <taxon>Neopterygii</taxon>
        <taxon>Teleostei</taxon>
        <taxon>Ostariophysi</taxon>
        <taxon>Siluriformes</taxon>
        <taxon>Pangasiidae</taxon>
        <taxon>Pangasianodon</taxon>
    </lineage>
</organism>
<protein>
    <submittedName>
        <fullName evidence="1">Uncharacterized protein</fullName>
    </submittedName>
</protein>
<proteinExistence type="predicted"/>
<reference evidence="1 2" key="1">
    <citation type="journal article" date="2022" name="bioRxiv">
        <title>An ancient truncated duplication of the anti-Mullerian hormone receptor type 2 gene is a potential conserved master sex determinant in the Pangasiidae catfish family.</title>
        <authorList>
            <person name="Wen M."/>
            <person name="Pan Q."/>
            <person name="Jouanno E."/>
            <person name="Montfort J."/>
            <person name="Zahm M."/>
            <person name="Cabau C."/>
            <person name="Klopp C."/>
            <person name="Iampietro C."/>
            <person name="Roques C."/>
            <person name="Bouchez O."/>
            <person name="Castinel A."/>
            <person name="Donnadieu C."/>
            <person name="Parrinello H."/>
            <person name="Poncet C."/>
            <person name="Belmonte E."/>
            <person name="Gautier V."/>
            <person name="Avarre J.-C."/>
            <person name="Dugue R."/>
            <person name="Gustiano R."/>
            <person name="Ha T.T.T."/>
            <person name="Campet M."/>
            <person name="Sriphairoj K."/>
            <person name="Ribolli J."/>
            <person name="de Almeida F.L."/>
            <person name="Desvignes T."/>
            <person name="Postlethwait J.H."/>
            <person name="Bucao C.F."/>
            <person name="Robinson-Rechavi M."/>
            <person name="Bobe J."/>
            <person name="Herpin A."/>
            <person name="Guiguen Y."/>
        </authorList>
    </citation>
    <scope>NUCLEOTIDE SEQUENCE [LARGE SCALE GENOMIC DNA]</scope>
    <source>
        <strain evidence="1">YG-Dec2019</strain>
    </source>
</reference>
<dbReference type="EMBL" id="CM040468">
    <property type="protein sequence ID" value="MCI4386285.1"/>
    <property type="molecule type" value="Genomic_DNA"/>
</dbReference>
<keyword evidence="2" id="KW-1185">Reference proteome</keyword>
<accession>A0ACC5X592</accession>
<sequence length="141" mass="15796">MTWTLTISGSLCVCISAVMLLHSSPTTAHPRSEVTAPTIVNIAHKRLGTGYRITCKVNPGGLKDETMVYWLADGNFLEEVYKNISVMKTEKRSNDGTEYLHTKVVFTDLSQKDFHTNFTCIAMNPAGFAKENVRIKKVTRR</sequence>
<name>A0ACC5X592_PANGG</name>
<gene>
    <name evidence="1" type="ORF">PGIGA_G00060670</name>
</gene>
<comment type="caution">
    <text evidence="1">The sequence shown here is derived from an EMBL/GenBank/DDBJ whole genome shotgun (WGS) entry which is preliminary data.</text>
</comment>